<name>A0ABP0GHY9_CLALP</name>
<dbReference type="Proteomes" id="UP001642483">
    <property type="component" value="Unassembled WGS sequence"/>
</dbReference>
<accession>A0ABP0GHY9</accession>
<dbReference type="Gene3D" id="3.10.100.10">
    <property type="entry name" value="Mannose-Binding Protein A, subunit A"/>
    <property type="match status" value="1"/>
</dbReference>
<dbReference type="EMBL" id="CAWYQH010000119">
    <property type="protein sequence ID" value="CAK8691371.1"/>
    <property type="molecule type" value="Genomic_DNA"/>
</dbReference>
<dbReference type="CDD" id="cd00037">
    <property type="entry name" value="CLECT"/>
    <property type="match status" value="1"/>
</dbReference>
<dbReference type="InterPro" id="IPR001304">
    <property type="entry name" value="C-type_lectin-like"/>
</dbReference>
<feature type="domain" description="C-type lectin" evidence="1">
    <location>
        <begin position="25"/>
        <end position="95"/>
    </location>
</feature>
<dbReference type="InterPro" id="IPR016187">
    <property type="entry name" value="CTDL_fold"/>
</dbReference>
<dbReference type="PROSITE" id="PS50041">
    <property type="entry name" value="C_TYPE_LECTIN_2"/>
    <property type="match status" value="1"/>
</dbReference>
<evidence type="ECO:0000313" key="3">
    <source>
        <dbReference type="Proteomes" id="UP001642483"/>
    </source>
</evidence>
<dbReference type="InterPro" id="IPR016186">
    <property type="entry name" value="C-type_lectin-like/link_sf"/>
</dbReference>
<protein>
    <recommendedName>
        <fullName evidence="1">C-type lectin domain-containing protein</fullName>
    </recommendedName>
</protein>
<evidence type="ECO:0000259" key="1">
    <source>
        <dbReference type="PROSITE" id="PS50041"/>
    </source>
</evidence>
<organism evidence="2 3">
    <name type="scientific">Clavelina lepadiformis</name>
    <name type="common">Light-bulb sea squirt</name>
    <name type="synonym">Ascidia lepadiformis</name>
    <dbReference type="NCBI Taxonomy" id="159417"/>
    <lineage>
        <taxon>Eukaryota</taxon>
        <taxon>Metazoa</taxon>
        <taxon>Chordata</taxon>
        <taxon>Tunicata</taxon>
        <taxon>Ascidiacea</taxon>
        <taxon>Aplousobranchia</taxon>
        <taxon>Clavelinidae</taxon>
        <taxon>Clavelina</taxon>
    </lineage>
</organism>
<reference evidence="2 3" key="1">
    <citation type="submission" date="2024-02" db="EMBL/GenBank/DDBJ databases">
        <authorList>
            <person name="Daric V."/>
            <person name="Darras S."/>
        </authorList>
    </citation>
    <scope>NUCLEOTIDE SEQUENCE [LARGE SCALE GENOMIC DNA]</scope>
</reference>
<dbReference type="Pfam" id="PF00059">
    <property type="entry name" value="Lectin_C"/>
    <property type="match status" value="1"/>
</dbReference>
<sequence length="99" mass="11427">MRLPKRTEPTPQGIIWLRFGKPMPWIGLHDLEREGEYTWIDGAQADNLDWNDDEPNNLSLRGVRGSVLRDEDCGNLYQGKLSDEHCAFEFPGLNEKKID</sequence>
<keyword evidence="3" id="KW-1185">Reference proteome</keyword>
<comment type="caution">
    <text evidence="2">The sequence shown here is derived from an EMBL/GenBank/DDBJ whole genome shotgun (WGS) entry which is preliminary data.</text>
</comment>
<gene>
    <name evidence="2" type="ORF">CVLEPA_LOCUS23934</name>
</gene>
<proteinExistence type="predicted"/>
<dbReference type="SUPFAM" id="SSF56436">
    <property type="entry name" value="C-type lectin-like"/>
    <property type="match status" value="1"/>
</dbReference>
<evidence type="ECO:0000313" key="2">
    <source>
        <dbReference type="EMBL" id="CAK8691371.1"/>
    </source>
</evidence>